<protein>
    <submittedName>
        <fullName evidence="1">Uncharacterized protein</fullName>
    </submittedName>
</protein>
<proteinExistence type="predicted"/>
<dbReference type="EMBL" id="MN738786">
    <property type="protein sequence ID" value="QHT36826.1"/>
    <property type="molecule type" value="Genomic_DNA"/>
</dbReference>
<dbReference type="AlphaFoldDB" id="A0A6C0F538"/>
<organism evidence="1">
    <name type="scientific">viral metagenome</name>
    <dbReference type="NCBI Taxonomy" id="1070528"/>
    <lineage>
        <taxon>unclassified sequences</taxon>
        <taxon>metagenomes</taxon>
        <taxon>organismal metagenomes</taxon>
    </lineage>
</organism>
<sequence>MQSPKITDYLLNRHLSKDKLRNEYNDTMREQGSLQTKYQELLLEYSKTRREYRKLHEDLCLFKQRHLQVMDFLYDMSDSLIEMNNQLQRIQSLSEKSREPLFTQMEFVEDKKHDTDNLTYLESMNGLKQIYQLVNMGLTCEQYYHSLDLPESTDS</sequence>
<name>A0A6C0F538_9ZZZZ</name>
<evidence type="ECO:0000313" key="1">
    <source>
        <dbReference type="EMBL" id="QHT36826.1"/>
    </source>
</evidence>
<reference evidence="1" key="1">
    <citation type="journal article" date="2020" name="Nature">
        <title>Giant virus diversity and host interactions through global metagenomics.</title>
        <authorList>
            <person name="Schulz F."/>
            <person name="Roux S."/>
            <person name="Paez-Espino D."/>
            <person name="Jungbluth S."/>
            <person name="Walsh D.A."/>
            <person name="Denef V.J."/>
            <person name="McMahon K.D."/>
            <person name="Konstantinidis K.T."/>
            <person name="Eloe-Fadrosh E.A."/>
            <person name="Kyrpides N.C."/>
            <person name="Woyke T."/>
        </authorList>
    </citation>
    <scope>NUCLEOTIDE SEQUENCE</scope>
    <source>
        <strain evidence="1">GVMAG-S-ERX555967-130</strain>
    </source>
</reference>
<accession>A0A6C0F538</accession>